<gene>
    <name evidence="2" type="ORF">PHET_05241</name>
</gene>
<feature type="compositionally biased region" description="Low complexity" evidence="1">
    <location>
        <begin position="677"/>
        <end position="689"/>
    </location>
</feature>
<dbReference type="Proteomes" id="UP000748531">
    <property type="component" value="Unassembled WGS sequence"/>
</dbReference>
<dbReference type="AlphaFoldDB" id="A0A8J4T041"/>
<reference evidence="2" key="1">
    <citation type="submission" date="2019-05" db="EMBL/GenBank/DDBJ databases">
        <title>Annotation for the trematode Paragonimus heterotremus.</title>
        <authorList>
            <person name="Choi Y.-J."/>
        </authorList>
    </citation>
    <scope>NUCLEOTIDE SEQUENCE</scope>
    <source>
        <strain evidence="2">LC</strain>
    </source>
</reference>
<evidence type="ECO:0000313" key="3">
    <source>
        <dbReference type="Proteomes" id="UP000748531"/>
    </source>
</evidence>
<evidence type="ECO:0000313" key="2">
    <source>
        <dbReference type="EMBL" id="KAF5395221.1"/>
    </source>
</evidence>
<dbReference type="OrthoDB" id="18982at2759"/>
<protein>
    <submittedName>
        <fullName evidence="2">Uncharacterized protein</fullName>
    </submittedName>
</protein>
<feature type="compositionally biased region" description="Polar residues" evidence="1">
    <location>
        <begin position="667"/>
        <end position="676"/>
    </location>
</feature>
<proteinExistence type="predicted"/>
<keyword evidence="3" id="KW-1185">Reference proteome</keyword>
<dbReference type="EMBL" id="LUCH01017214">
    <property type="protein sequence ID" value="KAF5395221.1"/>
    <property type="molecule type" value="Genomic_DNA"/>
</dbReference>
<feature type="region of interest" description="Disordered" evidence="1">
    <location>
        <begin position="488"/>
        <end position="510"/>
    </location>
</feature>
<comment type="caution">
    <text evidence="2">The sequence shown here is derived from an EMBL/GenBank/DDBJ whole genome shotgun (WGS) entry which is preliminary data.</text>
</comment>
<feature type="compositionally biased region" description="Polar residues" evidence="1">
    <location>
        <begin position="255"/>
        <end position="264"/>
    </location>
</feature>
<organism evidence="2 3">
    <name type="scientific">Paragonimus heterotremus</name>
    <dbReference type="NCBI Taxonomy" id="100268"/>
    <lineage>
        <taxon>Eukaryota</taxon>
        <taxon>Metazoa</taxon>
        <taxon>Spiralia</taxon>
        <taxon>Lophotrochozoa</taxon>
        <taxon>Platyhelminthes</taxon>
        <taxon>Trematoda</taxon>
        <taxon>Digenea</taxon>
        <taxon>Plagiorchiida</taxon>
        <taxon>Troglotremata</taxon>
        <taxon>Troglotrematidae</taxon>
        <taxon>Paragonimus</taxon>
    </lineage>
</organism>
<feature type="region of interest" description="Disordered" evidence="1">
    <location>
        <begin position="658"/>
        <end position="722"/>
    </location>
</feature>
<feature type="region of interest" description="Disordered" evidence="1">
    <location>
        <begin position="757"/>
        <end position="780"/>
    </location>
</feature>
<evidence type="ECO:0000256" key="1">
    <source>
        <dbReference type="SAM" id="MobiDB-lite"/>
    </source>
</evidence>
<accession>A0A8J4T041</accession>
<name>A0A8J4T041_9TREM</name>
<feature type="region of interest" description="Disordered" evidence="1">
    <location>
        <begin position="255"/>
        <end position="290"/>
    </location>
</feature>
<sequence>MPVWAFAKKSVKVFLNFTFGQFFSQPLDDSQIFITPSGIGCRDLYFNTEKINAVLAERGIPIIVCVAYVSELVVCLPSSLEVNGVDFVVQALSGECTPGDDDALFNSMISSMTAAAFAAAKVAGGTTEWFHAQPTADVDNDAGLEEFCDDDEEAEDSGGETKPGGLRYRIQQLFERLTSTAVKVDLDDETKNSFVDQESKERVAYMIDSIIAQTSVTLRKVNVRIECQLGLPGLNRASGIALSLAQLHVTNQQQLFQSQPTGDPNRSDETGLSWVRQGNLVDSPKKERPGGDGWSWLWNWVGSRRADSAPNSASAAAAASAGSLSTMLHKNIRLEGLDLFWDLWDTKEQFGCIVSDIRLDQSGADGAEALGTSFSPNRPNGLNAMCPTEDNMVASAKLLTLSGMSTARVSLRCPLLSLTQAKPVGQTNTVDVPSAEQVTTWPSFEMRIHLDLGAIVACACPSQFYWLQLFIGQLSHIWQNYTNRKTHVPYSDRGSRPASPESPLVTRPGHHQRVVQVVGNERLDSNQPPHLFRATASEEYRHLTHQLSESELVDLDLSGQNEDAPLVDSKLFWSCLTTTADSTVASTTNETDGTGASYYGNPDSPNAYSAGIAPGTTTGEPKFSMTANVLCVTLVAFYEDEPVLGTDATIPTHAQSDLCKSVGPASRRTNMPSGRTSSRIESNNSSVVSESEEDSALNNSSCPVGSFDKHPTHSDTPTPVATEAPESFTVQTLAALPGPFLFFSRFSGLLPWRSPPEFHNGSNNTPTARPKHDRSTTTMFDTTNTAKPMCIDRSAIDTGKMSPAGWVAHLRRQFAELASPRDHLCLVGGLWHFELCSHLVTTRASLSYDYCPSARPQANRRNRTQVDFSAQLFGVEVSECLFPDESVPDLSSIACMTIVEYWCA</sequence>